<dbReference type="STRING" id="1640674.SAMN05216323_100473"/>
<protein>
    <submittedName>
        <fullName evidence="1">YXWGXW repeat-containing protein</fullName>
    </submittedName>
</protein>
<dbReference type="Proteomes" id="UP000199452">
    <property type="component" value="Unassembled WGS sequence"/>
</dbReference>
<keyword evidence="2" id="KW-1185">Reference proteome</keyword>
<proteinExistence type="predicted"/>
<dbReference type="EMBL" id="FMYP01000004">
    <property type="protein sequence ID" value="SDB86015.1"/>
    <property type="molecule type" value="Genomic_DNA"/>
</dbReference>
<sequence length="156" mass="18295">MKCLIFAILNDALIMKIMKISHEVYNVELQPNPGSLVSRLYSQYKFGKHLNKMIAIASLGVIGLLTSSCAPAYVETVPSETVYVRPIRPNDQYIWIDGNWVWNNRTGRYVQRNGYWDRPRYNHTYTQGYWRATPRGHQWQQGHWQRNGRSGGNRHR</sequence>
<evidence type="ECO:0000313" key="2">
    <source>
        <dbReference type="Proteomes" id="UP000199452"/>
    </source>
</evidence>
<reference evidence="1 2" key="1">
    <citation type="submission" date="2016-09" db="EMBL/GenBank/DDBJ databases">
        <authorList>
            <person name="Capua I."/>
            <person name="De Benedictis P."/>
            <person name="Joannis T."/>
            <person name="Lombin L.H."/>
            <person name="Cattoli G."/>
        </authorList>
    </citation>
    <scope>NUCLEOTIDE SEQUENCE [LARGE SCALE GENOMIC DNA]</scope>
    <source>
        <strain evidence="1 2">A7P-90m</strain>
    </source>
</reference>
<dbReference type="Pfam" id="PF12779">
    <property type="entry name" value="WXXGXW"/>
    <property type="match status" value="1"/>
</dbReference>
<gene>
    <name evidence="1" type="ORF">SAMN05216323_100473</name>
</gene>
<dbReference type="InterPro" id="IPR024447">
    <property type="entry name" value="YXWGXW_rpt"/>
</dbReference>
<organism evidence="1 2">
    <name type="scientific">Williamwhitmania taraxaci</name>
    <dbReference type="NCBI Taxonomy" id="1640674"/>
    <lineage>
        <taxon>Bacteria</taxon>
        <taxon>Pseudomonadati</taxon>
        <taxon>Bacteroidota</taxon>
        <taxon>Bacteroidia</taxon>
        <taxon>Bacteroidales</taxon>
        <taxon>Williamwhitmaniaceae</taxon>
        <taxon>Williamwhitmania</taxon>
    </lineage>
</organism>
<evidence type="ECO:0000313" key="1">
    <source>
        <dbReference type="EMBL" id="SDB86015.1"/>
    </source>
</evidence>
<dbReference type="OrthoDB" id="799289at2"/>
<name>A0A1G6GWH8_9BACT</name>
<dbReference type="AlphaFoldDB" id="A0A1G6GWH8"/>
<accession>A0A1G6GWH8</accession>